<organism evidence="10">
    <name type="scientific">mine drainage metagenome</name>
    <dbReference type="NCBI Taxonomy" id="410659"/>
    <lineage>
        <taxon>unclassified sequences</taxon>
        <taxon>metagenomes</taxon>
        <taxon>ecological metagenomes</taxon>
    </lineage>
</organism>
<dbReference type="InterPro" id="IPR045378">
    <property type="entry name" value="LNT_N"/>
</dbReference>
<dbReference type="EMBL" id="MLJW01000583">
    <property type="protein sequence ID" value="OIQ84894.1"/>
    <property type="molecule type" value="Genomic_DNA"/>
</dbReference>
<keyword evidence="5 8" id="KW-1133">Transmembrane helix</keyword>
<dbReference type="GO" id="GO:0005886">
    <property type="term" value="C:plasma membrane"/>
    <property type="evidence" value="ECO:0007669"/>
    <property type="project" value="UniProtKB-SubCell"/>
</dbReference>
<evidence type="ECO:0000259" key="9">
    <source>
        <dbReference type="PROSITE" id="PS50263"/>
    </source>
</evidence>
<feature type="transmembrane region" description="Helical" evidence="8">
    <location>
        <begin position="208"/>
        <end position="229"/>
    </location>
</feature>
<reference evidence="10" key="1">
    <citation type="submission" date="2016-10" db="EMBL/GenBank/DDBJ databases">
        <title>Sequence of Gallionella enrichment culture.</title>
        <authorList>
            <person name="Poehlein A."/>
            <person name="Muehling M."/>
            <person name="Daniel R."/>
        </authorList>
    </citation>
    <scope>NUCLEOTIDE SEQUENCE</scope>
</reference>
<evidence type="ECO:0000256" key="1">
    <source>
        <dbReference type="ARBA" id="ARBA00004651"/>
    </source>
</evidence>
<feature type="domain" description="CN hydrolase" evidence="9">
    <location>
        <begin position="242"/>
        <end position="481"/>
    </location>
</feature>
<keyword evidence="3 10" id="KW-0808">Transferase</keyword>
<evidence type="ECO:0000256" key="7">
    <source>
        <dbReference type="ARBA" id="ARBA00023315"/>
    </source>
</evidence>
<name>A0A1J5QMX4_9ZZZZ</name>
<feature type="transmembrane region" description="Helical" evidence="8">
    <location>
        <begin position="173"/>
        <end position="196"/>
    </location>
</feature>
<dbReference type="InterPro" id="IPR003010">
    <property type="entry name" value="C-N_Hydrolase"/>
</dbReference>
<feature type="transmembrane region" description="Helical" evidence="8">
    <location>
        <begin position="62"/>
        <end position="81"/>
    </location>
</feature>
<evidence type="ECO:0000256" key="8">
    <source>
        <dbReference type="SAM" id="Phobius"/>
    </source>
</evidence>
<keyword evidence="2" id="KW-1003">Cell membrane</keyword>
<dbReference type="PROSITE" id="PS50263">
    <property type="entry name" value="CN_HYDROLASE"/>
    <property type="match status" value="1"/>
</dbReference>
<feature type="transmembrane region" description="Helical" evidence="8">
    <location>
        <begin position="33"/>
        <end position="50"/>
    </location>
</feature>
<evidence type="ECO:0000256" key="4">
    <source>
        <dbReference type="ARBA" id="ARBA00022692"/>
    </source>
</evidence>
<evidence type="ECO:0000256" key="3">
    <source>
        <dbReference type="ARBA" id="ARBA00022679"/>
    </source>
</evidence>
<feature type="transmembrane region" description="Helical" evidence="8">
    <location>
        <begin position="93"/>
        <end position="119"/>
    </location>
</feature>
<evidence type="ECO:0000256" key="5">
    <source>
        <dbReference type="ARBA" id="ARBA00022989"/>
    </source>
</evidence>
<sequence>MRAERSRGLLEIAAALLLGGAYGACFGHPRWGGAAVLLLALFAALLWRDAAPARRARARRGARLGLAFGVGTFTVGVWWLYISMAVYGGLPRWLAAGAVVLFSTYLALYTAASAALVAALAPPASREPWPLARAATAAAALAGAWTLGELARGTVFTGFPWLALGYAQSGDTLAGYAPLLGLYGVTFAAALAAALLATLTQVSVRGAAAAVALLAALVGGARLVGGVQWTHPTGSPLSVALLQGDVGQSEKFRAGRLAPTLALYGRWLGQLRADLIVTPETALPVLPEDLPAGWLDQLQQALRARGTHALVGIPLTRGADQYTNSVLGLGNATRYRYDKAHLVPFGEFIPWGFHWFVRLMNMPLGDFARGGFEQPSFVVDGARVAPTICYEDLFGEQLAQRFRDPATAPGVIANLTNLGWFGDTIVLGQHLEIARMRSLEFQLPTIRATNTGATAIIDADGRVRSMLEPYTVGVLSGVVQARRGVTPFAWAAARLGYAPQLLLCLLALAPAALRRRRAAAPSS</sequence>
<dbReference type="Pfam" id="PF00795">
    <property type="entry name" value="CN_hydrolase"/>
    <property type="match status" value="1"/>
</dbReference>
<dbReference type="AlphaFoldDB" id="A0A1J5QMX4"/>
<dbReference type="NCBIfam" id="TIGR00546">
    <property type="entry name" value="lnt"/>
    <property type="match status" value="1"/>
</dbReference>
<dbReference type="GO" id="GO:0016410">
    <property type="term" value="F:N-acyltransferase activity"/>
    <property type="evidence" value="ECO:0007669"/>
    <property type="project" value="InterPro"/>
</dbReference>
<dbReference type="CDD" id="cd07571">
    <property type="entry name" value="ALP_N-acyl_transferase"/>
    <property type="match status" value="1"/>
</dbReference>
<evidence type="ECO:0000256" key="2">
    <source>
        <dbReference type="ARBA" id="ARBA00022475"/>
    </source>
</evidence>
<proteinExistence type="inferred from homology"/>
<dbReference type="PANTHER" id="PTHR38686">
    <property type="entry name" value="APOLIPOPROTEIN N-ACYLTRANSFERASE"/>
    <property type="match status" value="1"/>
</dbReference>
<evidence type="ECO:0000313" key="10">
    <source>
        <dbReference type="EMBL" id="OIQ84894.1"/>
    </source>
</evidence>
<comment type="subcellular location">
    <subcellularLocation>
        <location evidence="1">Cell membrane</location>
        <topology evidence="1">Multi-pass membrane protein</topology>
    </subcellularLocation>
</comment>
<dbReference type="InterPro" id="IPR004563">
    <property type="entry name" value="Apolipo_AcylTrfase"/>
</dbReference>
<dbReference type="EC" id="2.3.1.-" evidence="10"/>
<protein>
    <submittedName>
        <fullName evidence="10">Apolipoprotein N-acyltransferase</fullName>
        <ecNumber evidence="10">2.3.1.-</ecNumber>
    </submittedName>
</protein>
<keyword evidence="7 10" id="KW-0012">Acyltransferase</keyword>
<dbReference type="SUPFAM" id="SSF56317">
    <property type="entry name" value="Carbon-nitrogen hydrolase"/>
    <property type="match status" value="1"/>
</dbReference>
<dbReference type="Gene3D" id="3.60.110.10">
    <property type="entry name" value="Carbon-nitrogen hydrolase"/>
    <property type="match status" value="1"/>
</dbReference>
<accession>A0A1J5QMX4</accession>
<keyword evidence="10" id="KW-0449">Lipoprotein</keyword>
<dbReference type="HAMAP" id="MF_01148">
    <property type="entry name" value="Lnt"/>
    <property type="match status" value="1"/>
</dbReference>
<dbReference type="InterPro" id="IPR036526">
    <property type="entry name" value="C-N_Hydrolase_sf"/>
</dbReference>
<comment type="caution">
    <text evidence="10">The sequence shown here is derived from an EMBL/GenBank/DDBJ whole genome shotgun (WGS) entry which is preliminary data.</text>
</comment>
<keyword evidence="6 8" id="KW-0472">Membrane</keyword>
<gene>
    <name evidence="10" type="primary">lnt_11</name>
    <name evidence="10" type="ORF">GALL_332770</name>
</gene>
<feature type="transmembrane region" description="Helical" evidence="8">
    <location>
        <begin position="131"/>
        <end position="153"/>
    </location>
</feature>
<dbReference type="Pfam" id="PF20154">
    <property type="entry name" value="LNT_N"/>
    <property type="match status" value="1"/>
</dbReference>
<evidence type="ECO:0000256" key="6">
    <source>
        <dbReference type="ARBA" id="ARBA00023136"/>
    </source>
</evidence>
<dbReference type="GO" id="GO:0042158">
    <property type="term" value="P:lipoprotein biosynthetic process"/>
    <property type="evidence" value="ECO:0007669"/>
    <property type="project" value="InterPro"/>
</dbReference>
<keyword evidence="4 8" id="KW-0812">Transmembrane</keyword>
<dbReference type="PANTHER" id="PTHR38686:SF1">
    <property type="entry name" value="APOLIPOPROTEIN N-ACYLTRANSFERASE"/>
    <property type="match status" value="1"/>
</dbReference>